<dbReference type="CDD" id="cd05151">
    <property type="entry name" value="ChoK-like"/>
    <property type="match status" value="1"/>
</dbReference>
<name>A0A4V3DEA8_9PROT</name>
<dbReference type="InterPro" id="IPR011009">
    <property type="entry name" value="Kinase-like_dom_sf"/>
</dbReference>
<sequence>MARARALACWSGPVAPEIIKGGITNANFRVVDGDRTCFVRIGDDIPVHGVMRFNELAASRAAAECGLSPAVIHAEPGAIVFDFVQGHTLAAEDVRRPEMLDRILPLIRRCHREMPLHVTGPALIFWVFHVLRDYGHSLKAGNSRHLGILPRLLDIAAELEKAVGPVEIVYGHNDLLPTNLIDDGSRLWLIDWDYAGFNSPLFDLANLCSNNEVPAADEQRLIEAYFEKPAGAELMRRYHAMKCASLLRETMWSMISEIHSTLDFDYQAYTAENLARFERALGDFRNM</sequence>
<evidence type="ECO:0000313" key="1">
    <source>
        <dbReference type="EMBL" id="TDQ80461.1"/>
    </source>
</evidence>
<dbReference type="PANTHER" id="PTHR22603:SF66">
    <property type="entry name" value="ETHANOLAMINE KINASE"/>
    <property type="match status" value="1"/>
</dbReference>
<accession>A0A4V3DEA8</accession>
<dbReference type="GO" id="GO:0006646">
    <property type="term" value="P:phosphatidylethanolamine biosynthetic process"/>
    <property type="evidence" value="ECO:0007669"/>
    <property type="project" value="TreeGrafter"/>
</dbReference>
<reference evidence="1 2" key="1">
    <citation type="submission" date="2019-03" db="EMBL/GenBank/DDBJ databases">
        <title>Genomic Encyclopedia of Type Strains, Phase III (KMG-III): the genomes of soil and plant-associated and newly described type strains.</title>
        <authorList>
            <person name="Whitman W."/>
        </authorList>
    </citation>
    <scope>NUCLEOTIDE SEQUENCE [LARGE SCALE GENOMIC DNA]</scope>
    <source>
        <strain evidence="1 2">CGMCC 1.7660</strain>
    </source>
</reference>
<keyword evidence="1" id="KW-0808">Transferase</keyword>
<proteinExistence type="predicted"/>
<dbReference type="EMBL" id="SNYW01000011">
    <property type="protein sequence ID" value="TDQ80461.1"/>
    <property type="molecule type" value="Genomic_DNA"/>
</dbReference>
<dbReference type="PANTHER" id="PTHR22603">
    <property type="entry name" value="CHOLINE/ETHANOALAMINE KINASE"/>
    <property type="match status" value="1"/>
</dbReference>
<gene>
    <name evidence="1" type="ORF">A8950_2991</name>
</gene>
<keyword evidence="2" id="KW-1185">Reference proteome</keyword>
<dbReference type="Proteomes" id="UP000295783">
    <property type="component" value="Unassembled WGS sequence"/>
</dbReference>
<dbReference type="SUPFAM" id="SSF56112">
    <property type="entry name" value="Protein kinase-like (PK-like)"/>
    <property type="match status" value="1"/>
</dbReference>
<keyword evidence="1" id="KW-0418">Kinase</keyword>
<organism evidence="1 2">
    <name type="scientific">Dongia mobilis</name>
    <dbReference type="NCBI Taxonomy" id="578943"/>
    <lineage>
        <taxon>Bacteria</taxon>
        <taxon>Pseudomonadati</taxon>
        <taxon>Pseudomonadota</taxon>
        <taxon>Alphaproteobacteria</taxon>
        <taxon>Rhodospirillales</taxon>
        <taxon>Dongiaceae</taxon>
        <taxon>Dongia</taxon>
    </lineage>
</organism>
<protein>
    <submittedName>
        <fullName evidence="1">Thiamine kinase-like enzyme</fullName>
    </submittedName>
</protein>
<evidence type="ECO:0000313" key="2">
    <source>
        <dbReference type="Proteomes" id="UP000295783"/>
    </source>
</evidence>
<dbReference type="Pfam" id="PF01633">
    <property type="entry name" value="Choline_kinase"/>
    <property type="match status" value="1"/>
</dbReference>
<comment type="caution">
    <text evidence="1">The sequence shown here is derived from an EMBL/GenBank/DDBJ whole genome shotgun (WGS) entry which is preliminary data.</text>
</comment>
<dbReference type="GO" id="GO:0005737">
    <property type="term" value="C:cytoplasm"/>
    <property type="evidence" value="ECO:0007669"/>
    <property type="project" value="TreeGrafter"/>
</dbReference>
<dbReference type="Gene3D" id="3.30.200.20">
    <property type="entry name" value="Phosphorylase Kinase, domain 1"/>
    <property type="match status" value="1"/>
</dbReference>
<dbReference type="OrthoDB" id="179763at2"/>
<dbReference type="AlphaFoldDB" id="A0A4V3DEA8"/>
<dbReference type="Gene3D" id="3.90.1200.10">
    <property type="match status" value="1"/>
</dbReference>
<dbReference type="GO" id="GO:0004305">
    <property type="term" value="F:ethanolamine kinase activity"/>
    <property type="evidence" value="ECO:0007669"/>
    <property type="project" value="TreeGrafter"/>
</dbReference>